<dbReference type="Pfam" id="PF01368">
    <property type="entry name" value="DHH"/>
    <property type="match status" value="1"/>
</dbReference>
<gene>
    <name evidence="7" type="ORF">SAMN05421503_1477</name>
</gene>
<protein>
    <submittedName>
        <fullName evidence="7">Single-stranded-DNA-specific exonuclease</fullName>
    </submittedName>
</protein>
<dbReference type="InterPro" id="IPR001667">
    <property type="entry name" value="DDH_dom"/>
</dbReference>
<dbReference type="InterPro" id="IPR038763">
    <property type="entry name" value="DHH_sf"/>
</dbReference>
<feature type="domain" description="RecJ OB" evidence="6">
    <location>
        <begin position="449"/>
        <end position="558"/>
    </location>
</feature>
<dbReference type="Gene3D" id="3.10.310.30">
    <property type="match status" value="1"/>
</dbReference>
<reference evidence="8" key="1">
    <citation type="submission" date="2017-09" db="EMBL/GenBank/DDBJ databases">
        <authorList>
            <person name="Varghese N."/>
            <person name="Submissions S."/>
        </authorList>
    </citation>
    <scope>NUCLEOTIDE SEQUENCE [LARGE SCALE GENOMIC DNA]</scope>
    <source>
        <strain evidence="8">CGMCC 1.8913</strain>
    </source>
</reference>
<dbReference type="InterPro" id="IPR041122">
    <property type="entry name" value="RecJ_OB"/>
</dbReference>
<evidence type="ECO:0000313" key="8">
    <source>
        <dbReference type="Proteomes" id="UP000219356"/>
    </source>
</evidence>
<dbReference type="RefSeq" id="WP_097040755.1">
    <property type="nucleotide sequence ID" value="NZ_OBEK01000002.1"/>
</dbReference>
<dbReference type="GO" id="GO:0004527">
    <property type="term" value="F:exonuclease activity"/>
    <property type="evidence" value="ECO:0007669"/>
    <property type="project" value="UniProtKB-KW"/>
</dbReference>
<dbReference type="PANTHER" id="PTHR30255:SF2">
    <property type="entry name" value="SINGLE-STRANDED-DNA-SPECIFIC EXONUCLEASE RECJ"/>
    <property type="match status" value="1"/>
</dbReference>
<dbReference type="PANTHER" id="PTHR30255">
    <property type="entry name" value="SINGLE-STRANDED-DNA-SPECIFIC EXONUCLEASE RECJ"/>
    <property type="match status" value="1"/>
</dbReference>
<evidence type="ECO:0000259" key="6">
    <source>
        <dbReference type="Pfam" id="PF17768"/>
    </source>
</evidence>
<keyword evidence="8" id="KW-1185">Reference proteome</keyword>
<evidence type="ECO:0000256" key="1">
    <source>
        <dbReference type="ARBA" id="ARBA00005915"/>
    </source>
</evidence>
<evidence type="ECO:0000259" key="5">
    <source>
        <dbReference type="Pfam" id="PF01368"/>
    </source>
</evidence>
<dbReference type="Gene3D" id="3.90.1640.30">
    <property type="match status" value="1"/>
</dbReference>
<dbReference type="Pfam" id="PF17768">
    <property type="entry name" value="RecJ_OB"/>
    <property type="match status" value="1"/>
</dbReference>
<evidence type="ECO:0000313" key="7">
    <source>
        <dbReference type="EMBL" id="SNZ10022.1"/>
    </source>
</evidence>
<keyword evidence="2" id="KW-0540">Nuclease</keyword>
<dbReference type="SUPFAM" id="SSF64182">
    <property type="entry name" value="DHH phosphoesterases"/>
    <property type="match status" value="1"/>
</dbReference>
<evidence type="ECO:0000256" key="4">
    <source>
        <dbReference type="ARBA" id="ARBA00022839"/>
    </source>
</evidence>
<evidence type="ECO:0000256" key="3">
    <source>
        <dbReference type="ARBA" id="ARBA00022801"/>
    </source>
</evidence>
<name>A0A285NKJ7_9BACI</name>
<dbReference type="EMBL" id="OBEK01000002">
    <property type="protein sequence ID" value="SNZ10022.1"/>
    <property type="molecule type" value="Genomic_DNA"/>
</dbReference>
<evidence type="ECO:0000256" key="2">
    <source>
        <dbReference type="ARBA" id="ARBA00022722"/>
    </source>
</evidence>
<dbReference type="InterPro" id="IPR051673">
    <property type="entry name" value="SSDNA_exonuclease_RecJ"/>
</dbReference>
<feature type="domain" description="DDH" evidence="5">
    <location>
        <begin position="63"/>
        <end position="204"/>
    </location>
</feature>
<dbReference type="AlphaFoldDB" id="A0A285NKJ7"/>
<keyword evidence="4 7" id="KW-0269">Exonuclease</keyword>
<sequence length="571" mass="64848">MQYKLIGDNNIKKPLETVLSNRGVKNLEGLIDANENNEHHYSKLKNMSRAVALLLKHAKEKNKIFIQADSDADGLTSTAILLNYLKRAFPKLEIQYRLQDGKEHGVLVETIPEDVKLVIIPDAGSSQYEEHKQLYDKGIDVLVLDHHETEKESQHAVVVNNQLSPNYPNKALTGAGIVYKFTQALDAELGKNHAERYLDLVAIGNIADMADSRDLETRFYMKKGLSKIRNPLVKVLFKKVEFSTGGEKTITNVQFYVNPLINGAIRIGTMEEKDQLMRALLESKETVPYKKRGSNVEEMVPITQNTARLLTNLKAKQKRIVDKATNEIQERIIEKGLLNNKILIIYINDILDKKLTGLVANRLVKLHKRPVLLARLMDNDTLGGSVRGYEKGYIKDIKKFLTDTGLFNYCEGHANAHGFSIEIDNLVKVNEIANELLKDVEIDSGEIEVDFEIPADKIKPLFIKDLHSYREHWGQNVEAPLLAVTDLEVNKDEIYLNGKQKNVIKFTVNDVSYVKFFSNEEEYEELVSHGDHLILTIIGKPDVNEYNGVKTAQVLIEDFEVKAAKKKRYIF</sequence>
<accession>A0A285NKJ7</accession>
<keyword evidence="3" id="KW-0378">Hydrolase</keyword>
<comment type="similarity">
    <text evidence="1">Belongs to the RecJ family.</text>
</comment>
<organism evidence="7 8">
    <name type="scientific">Terribacillus aidingensis</name>
    <dbReference type="NCBI Taxonomy" id="586416"/>
    <lineage>
        <taxon>Bacteria</taxon>
        <taxon>Bacillati</taxon>
        <taxon>Bacillota</taxon>
        <taxon>Bacilli</taxon>
        <taxon>Bacillales</taxon>
        <taxon>Bacillaceae</taxon>
        <taxon>Terribacillus</taxon>
    </lineage>
</organism>
<proteinExistence type="inferred from homology"/>
<dbReference type="Proteomes" id="UP000219356">
    <property type="component" value="Unassembled WGS sequence"/>
</dbReference>
<dbReference type="OrthoDB" id="9809852at2"/>